<name>A0A1S3I2R2_LINAN</name>
<feature type="chain" id="PRO_5010182594" evidence="2">
    <location>
        <begin position="19"/>
        <end position="192"/>
    </location>
</feature>
<keyword evidence="4" id="KW-1185">Reference proteome</keyword>
<keyword evidence="2" id="KW-0732">Signal</keyword>
<dbReference type="SUPFAM" id="SSF50814">
    <property type="entry name" value="Lipocalins"/>
    <property type="match status" value="1"/>
</dbReference>
<evidence type="ECO:0000313" key="4">
    <source>
        <dbReference type="Proteomes" id="UP000085678"/>
    </source>
</evidence>
<dbReference type="GeneID" id="106160146"/>
<dbReference type="Gene3D" id="2.40.128.20">
    <property type="match status" value="1"/>
</dbReference>
<gene>
    <name evidence="5" type="primary">LOC106160146</name>
</gene>
<feature type="signal peptide" evidence="2">
    <location>
        <begin position="1"/>
        <end position="18"/>
    </location>
</feature>
<dbReference type="Pfam" id="PF00061">
    <property type="entry name" value="Lipocalin"/>
    <property type="match status" value="1"/>
</dbReference>
<protein>
    <submittedName>
        <fullName evidence="5">Uncharacterized protein LOC106160146</fullName>
    </submittedName>
</protein>
<evidence type="ECO:0000259" key="3">
    <source>
        <dbReference type="Pfam" id="PF00061"/>
    </source>
</evidence>
<evidence type="ECO:0000313" key="5">
    <source>
        <dbReference type="RefSeq" id="XP_013392116.1"/>
    </source>
</evidence>
<dbReference type="InParanoid" id="A0A1S3I2R2"/>
<reference evidence="5" key="1">
    <citation type="submission" date="2025-08" db="UniProtKB">
        <authorList>
            <consortium name="RefSeq"/>
        </authorList>
    </citation>
    <scope>IDENTIFICATION</scope>
    <source>
        <tissue evidence="5">Gonads</tissue>
    </source>
</reference>
<dbReference type="InterPro" id="IPR000566">
    <property type="entry name" value="Lipocln_cytosolic_FA-bd_dom"/>
</dbReference>
<dbReference type="RefSeq" id="XP_013392116.1">
    <property type="nucleotide sequence ID" value="XM_013536662.1"/>
</dbReference>
<organism evidence="4 5">
    <name type="scientific">Lingula anatina</name>
    <name type="common">Brachiopod</name>
    <name type="synonym">Lingula unguis</name>
    <dbReference type="NCBI Taxonomy" id="7574"/>
    <lineage>
        <taxon>Eukaryota</taxon>
        <taxon>Metazoa</taxon>
        <taxon>Spiralia</taxon>
        <taxon>Lophotrochozoa</taxon>
        <taxon>Brachiopoda</taxon>
        <taxon>Linguliformea</taxon>
        <taxon>Lingulata</taxon>
        <taxon>Lingulida</taxon>
        <taxon>Linguloidea</taxon>
        <taxon>Lingulidae</taxon>
        <taxon>Lingula</taxon>
    </lineage>
</organism>
<proteinExistence type="predicted"/>
<sequence>MKVVFLIALVVCCVKSSATQSCKGPRTLKKFYPQRIKGRWYGLQIYWPFPGLEIWRDYSNTFTPQSNGSMIWGFDLRYGGTLNFTMCSNWTRDLVPTDTVGKYNWILDGTAVDSLYFVRTDYKNFLITYQKSPSFDNIRMITIWGRKTSLSSRLKKRTKNILATEFCLSNDDMETYMWINKHENRCPAKGER</sequence>
<dbReference type="GO" id="GO:0008289">
    <property type="term" value="F:lipid binding"/>
    <property type="evidence" value="ECO:0007669"/>
    <property type="project" value="UniProtKB-KW"/>
</dbReference>
<evidence type="ECO:0000256" key="1">
    <source>
        <dbReference type="ARBA" id="ARBA00023121"/>
    </source>
</evidence>
<dbReference type="KEGG" id="lak:106160146"/>
<dbReference type="Proteomes" id="UP000085678">
    <property type="component" value="Unplaced"/>
</dbReference>
<keyword evidence="1" id="KW-0446">Lipid-binding</keyword>
<evidence type="ECO:0000256" key="2">
    <source>
        <dbReference type="SAM" id="SignalP"/>
    </source>
</evidence>
<accession>A0A1S3I2R2</accession>
<feature type="domain" description="Lipocalin/cytosolic fatty-acid binding" evidence="3">
    <location>
        <begin position="79"/>
        <end position="165"/>
    </location>
</feature>
<dbReference type="InterPro" id="IPR012674">
    <property type="entry name" value="Calycin"/>
</dbReference>
<dbReference type="AlphaFoldDB" id="A0A1S3I2R2"/>